<protein>
    <recommendedName>
        <fullName evidence="1">DUF7869 domain-containing protein</fullName>
    </recommendedName>
</protein>
<reference evidence="2" key="1">
    <citation type="submission" date="2022-11" db="UniProtKB">
        <authorList>
            <consortium name="EnsemblMetazoa"/>
        </authorList>
    </citation>
    <scope>IDENTIFICATION</scope>
</reference>
<dbReference type="EnsemblMetazoa" id="XM_021054674.2">
    <property type="protein sequence ID" value="XP_020910333.1"/>
    <property type="gene ID" value="LOC110248173"/>
</dbReference>
<organism evidence="2 3">
    <name type="scientific">Exaiptasia diaphana</name>
    <name type="common">Tropical sea anemone</name>
    <name type="synonym">Aiptasia pulchella</name>
    <dbReference type="NCBI Taxonomy" id="2652724"/>
    <lineage>
        <taxon>Eukaryota</taxon>
        <taxon>Metazoa</taxon>
        <taxon>Cnidaria</taxon>
        <taxon>Anthozoa</taxon>
        <taxon>Hexacorallia</taxon>
        <taxon>Actiniaria</taxon>
        <taxon>Aiptasiidae</taxon>
        <taxon>Exaiptasia</taxon>
    </lineage>
</organism>
<dbReference type="GeneID" id="110248173"/>
<feature type="domain" description="DUF7869" evidence="1">
    <location>
        <begin position="198"/>
        <end position="390"/>
    </location>
</feature>
<evidence type="ECO:0000313" key="2">
    <source>
        <dbReference type="EnsemblMetazoa" id="XP_020910333.1"/>
    </source>
</evidence>
<dbReference type="Pfam" id="PF25273">
    <property type="entry name" value="DUF7869"/>
    <property type="match status" value="1"/>
</dbReference>
<accession>A0A913XV62</accession>
<name>A0A913XV62_EXADI</name>
<sequence length="593" mass="69639">MGKVICQTCLCILFDVSDWRYERVKTFYRVGAKVITHGNNFRHNCSSSNILMGEAWLQNHLETFSEPMPHENIAHIHVPTKKSVFEDKPGYIQISESSMYKHWDPKVKIPTKNQIFARCPQCQSLRKRCLEAGKCSTAMAALKDERQKHKDLYMAEKQNYYQRQIMSVHHPDDMLCIIYDGMHKEKTKIPRFSANPSKDLENSFRVPCNLEGFIVHRQGLHIQPKQGYGFLNMCYPDNSDLILSCLLHLVKSIESPFPRSISLQFDNASNNKCNEGVAFFAYLVAEEVFHNVYGHTLIVHHTHEDIDRMFENANQKFKKADMVTSNELSNLMKNVPYVNEVCRVPCVWEIMKFLAPFIRTIHDFANVHHFWLHKNAEGNVVLHFKRYASDQWLPDSTKPDTFLKNEDKYGVLIFKEKPVGEPTFVTPSSPLSNSDMDKLKTSTTKLLQHPLLRDLKLEERRLWWNDYLAGCLFVPDQTEWPIPMLRGKRLHQNELDSEAARTAIENVQHEEEPMPLVYSGPYIDPKKRDLLMRENEGVRERCEWPVKKVVKERINQRTHKKQYLVEWKNSWVEDDQVTEKCKEMWEKRKRNAR</sequence>
<dbReference type="InterPro" id="IPR057191">
    <property type="entry name" value="DUF7869"/>
</dbReference>
<proteinExistence type="predicted"/>
<dbReference type="AlphaFoldDB" id="A0A913XV62"/>
<keyword evidence="3" id="KW-1185">Reference proteome</keyword>
<evidence type="ECO:0000259" key="1">
    <source>
        <dbReference type="Pfam" id="PF25273"/>
    </source>
</evidence>
<dbReference type="PANTHER" id="PTHR33153">
    <property type="entry name" value="MYND-TYPE DOMAIN-CONTAINING PROTEIN"/>
    <property type="match status" value="1"/>
</dbReference>
<dbReference type="RefSeq" id="XP_020910333.1">
    <property type="nucleotide sequence ID" value="XM_021054674.2"/>
</dbReference>
<evidence type="ECO:0000313" key="3">
    <source>
        <dbReference type="Proteomes" id="UP000887567"/>
    </source>
</evidence>
<dbReference type="OrthoDB" id="5950848at2759"/>
<dbReference type="Proteomes" id="UP000887567">
    <property type="component" value="Unplaced"/>
</dbReference>
<dbReference type="KEGG" id="epa:110248173"/>
<dbReference type="PANTHER" id="PTHR33153:SF3">
    <property type="entry name" value="TRAFFICKING PROTEIN PARTICLE COMPLEX SUBUNIT 11 DOMAIN-CONTAINING PROTEIN"/>
    <property type="match status" value="1"/>
</dbReference>